<evidence type="ECO:0000256" key="1">
    <source>
        <dbReference type="ARBA" id="ARBA00022723"/>
    </source>
</evidence>
<evidence type="ECO:0000313" key="8">
    <source>
        <dbReference type="EMBL" id="ROT64827.1"/>
    </source>
</evidence>
<reference evidence="8 9" key="2">
    <citation type="submission" date="2019-01" db="EMBL/GenBank/DDBJ databases">
        <title>The decoding of complex shrimp genome reveals the adaptation for benthos swimmer, frequently molting mechanism and breeding impact on genome.</title>
        <authorList>
            <person name="Sun Y."/>
            <person name="Gao Y."/>
            <person name="Yu Y."/>
        </authorList>
    </citation>
    <scope>NUCLEOTIDE SEQUENCE [LARGE SCALE GENOMIC DNA]</scope>
    <source>
        <tissue evidence="8">Muscle</tissue>
    </source>
</reference>
<keyword evidence="1" id="KW-0479">Metal-binding</keyword>
<feature type="region of interest" description="Disordered" evidence="6">
    <location>
        <begin position="143"/>
        <end position="166"/>
    </location>
</feature>
<reference evidence="8 9" key="1">
    <citation type="submission" date="2018-04" db="EMBL/GenBank/DDBJ databases">
        <authorList>
            <person name="Zhang X."/>
            <person name="Yuan J."/>
            <person name="Li F."/>
            <person name="Xiang J."/>
        </authorList>
    </citation>
    <scope>NUCLEOTIDE SEQUENCE [LARGE SCALE GENOMIC DNA]</scope>
    <source>
        <tissue evidence="8">Muscle</tissue>
    </source>
</reference>
<evidence type="ECO:0000259" key="7">
    <source>
        <dbReference type="PROSITE" id="PS52027"/>
    </source>
</evidence>
<dbReference type="STRING" id="6689.A0A3R7NRK1"/>
<evidence type="ECO:0000256" key="2">
    <source>
        <dbReference type="ARBA" id="ARBA00022737"/>
    </source>
</evidence>
<evidence type="ECO:0000256" key="4">
    <source>
        <dbReference type="ARBA" id="ARBA00022833"/>
    </source>
</evidence>
<dbReference type="InterPro" id="IPR049899">
    <property type="entry name" value="Znf_C2HC_C3H"/>
</dbReference>
<dbReference type="PANTHER" id="PTHR13555:SF66">
    <property type="entry name" value="ZINC FINGER PROTEIN 474"/>
    <property type="match status" value="1"/>
</dbReference>
<feature type="compositionally biased region" description="Polar residues" evidence="6">
    <location>
        <begin position="436"/>
        <end position="456"/>
    </location>
</feature>
<feature type="compositionally biased region" description="Pro residues" evidence="6">
    <location>
        <begin position="151"/>
        <end position="166"/>
    </location>
</feature>
<proteinExistence type="predicted"/>
<dbReference type="Proteomes" id="UP000283509">
    <property type="component" value="Unassembled WGS sequence"/>
</dbReference>
<feature type="region of interest" description="Disordered" evidence="6">
    <location>
        <begin position="1"/>
        <end position="29"/>
    </location>
</feature>
<dbReference type="PANTHER" id="PTHR13555">
    <property type="entry name" value="C2H2 ZINC FINGER CGI-62-RELATED"/>
    <property type="match status" value="1"/>
</dbReference>
<protein>
    <submittedName>
        <fullName evidence="8">Zinc finger protein</fullName>
    </submittedName>
</protein>
<comment type="caution">
    <text evidence="8">The sequence shown here is derived from an EMBL/GenBank/DDBJ whole genome shotgun (WGS) entry which is preliminary data.</text>
</comment>
<keyword evidence="4" id="KW-0862">Zinc</keyword>
<feature type="region of interest" description="Disordered" evidence="6">
    <location>
        <begin position="86"/>
        <end position="105"/>
    </location>
</feature>
<keyword evidence="9" id="KW-1185">Reference proteome</keyword>
<dbReference type="GO" id="GO:0008270">
    <property type="term" value="F:zinc ion binding"/>
    <property type="evidence" value="ECO:0007669"/>
    <property type="project" value="UniProtKB-KW"/>
</dbReference>
<dbReference type="OrthoDB" id="265955at2759"/>
<dbReference type="EMBL" id="QCYY01003179">
    <property type="protein sequence ID" value="ROT64827.1"/>
    <property type="molecule type" value="Genomic_DNA"/>
</dbReference>
<feature type="compositionally biased region" description="Low complexity" evidence="6">
    <location>
        <begin position="189"/>
        <end position="200"/>
    </location>
</feature>
<dbReference type="PROSITE" id="PS52027">
    <property type="entry name" value="ZF_C2HC_C3H"/>
    <property type="match status" value="1"/>
</dbReference>
<feature type="region of interest" description="Disordered" evidence="6">
    <location>
        <begin position="420"/>
        <end position="456"/>
    </location>
</feature>
<organism evidence="8 9">
    <name type="scientific">Penaeus vannamei</name>
    <name type="common">Whiteleg shrimp</name>
    <name type="synonym">Litopenaeus vannamei</name>
    <dbReference type="NCBI Taxonomy" id="6689"/>
    <lineage>
        <taxon>Eukaryota</taxon>
        <taxon>Metazoa</taxon>
        <taxon>Ecdysozoa</taxon>
        <taxon>Arthropoda</taxon>
        <taxon>Crustacea</taxon>
        <taxon>Multicrustacea</taxon>
        <taxon>Malacostraca</taxon>
        <taxon>Eumalacostraca</taxon>
        <taxon>Eucarida</taxon>
        <taxon>Decapoda</taxon>
        <taxon>Dendrobranchiata</taxon>
        <taxon>Penaeoidea</taxon>
        <taxon>Penaeidae</taxon>
        <taxon>Penaeus</taxon>
    </lineage>
</organism>
<feature type="domain" description="C2HC/C3H-type" evidence="7">
    <location>
        <begin position="219"/>
        <end position="248"/>
    </location>
</feature>
<dbReference type="Pfam" id="PF13913">
    <property type="entry name" value="zf-C2HC_2"/>
    <property type="match status" value="2"/>
</dbReference>
<evidence type="ECO:0000256" key="5">
    <source>
        <dbReference type="PROSITE-ProRule" id="PRU01371"/>
    </source>
</evidence>
<sequence length="465" mass="50689">MEAGERETTTQPSASRTGASRTRTHARGVERVRVEDGPVLFSLLSLFSFFNLSILDLSTLNSLSLVLSSFTLLLSLSQSLSLSTKAPASPLEASAGERRPPADQEDEEDILVSLFAFSLSSSSFLPSPSPSLVPTLPPHLPSSPTHLLLPSPSPSSPSSPSFLPPQFPPSSQPILLHFPTSYSSPFLPLPSPTSSSSPPSVNRPDTSTNLNASLSVSKPTIVCYICGREFGSSSIKIHEPQCLKKWRIQNENLPDDLKRPEPKKPEVVYDEEGKVDKEAMAEAAWKTHLETLVACKCGRTFFPDRLIVHQKACLKEAFRSYLSTTSRVSELPVSKFPGFEAPCLEVPGPGVSELPVSNFPSPFLSNFPGPSSRASRVSSSLELFLSKLVRLALSCPSGDSDSGLAPWTWMCRRTTRLKRSAFPVTSPPPPSLPLPHTSTRIHQLRRTSQPSEIQTPTLLIRDNHY</sequence>
<dbReference type="Gene3D" id="3.30.160.60">
    <property type="entry name" value="Classic Zinc Finger"/>
    <property type="match status" value="2"/>
</dbReference>
<name>A0A3R7NRK1_PENVA</name>
<evidence type="ECO:0000256" key="6">
    <source>
        <dbReference type="SAM" id="MobiDB-lite"/>
    </source>
</evidence>
<evidence type="ECO:0000256" key="3">
    <source>
        <dbReference type="ARBA" id="ARBA00022771"/>
    </source>
</evidence>
<feature type="region of interest" description="Disordered" evidence="6">
    <location>
        <begin position="189"/>
        <end position="211"/>
    </location>
</feature>
<dbReference type="AlphaFoldDB" id="A0A3R7NRK1"/>
<evidence type="ECO:0000313" key="9">
    <source>
        <dbReference type="Proteomes" id="UP000283509"/>
    </source>
</evidence>
<keyword evidence="2" id="KW-0677">Repeat</keyword>
<feature type="compositionally biased region" description="Polar residues" evidence="6">
    <location>
        <begin position="9"/>
        <end position="21"/>
    </location>
</feature>
<gene>
    <name evidence="8" type="ORF">C7M84_017235</name>
</gene>
<accession>A0A3R7NRK1</accession>
<keyword evidence="3 5" id="KW-0863">Zinc-finger</keyword>
<dbReference type="InterPro" id="IPR026319">
    <property type="entry name" value="ZC2HC1A/B-like"/>
</dbReference>